<keyword evidence="6" id="KW-1185">Reference proteome</keyword>
<dbReference type="Pfam" id="PF05997">
    <property type="entry name" value="Nop52"/>
    <property type="match status" value="1"/>
</dbReference>
<dbReference type="GO" id="GO:0006364">
    <property type="term" value="P:rRNA processing"/>
    <property type="evidence" value="ECO:0007669"/>
    <property type="project" value="UniProtKB-KW"/>
</dbReference>
<gene>
    <name evidence="5" type="ORF">CVT24_005334</name>
</gene>
<evidence type="ECO:0008006" key="7">
    <source>
        <dbReference type="Google" id="ProtNLM"/>
    </source>
</evidence>
<dbReference type="InParanoid" id="A0A409Y8Y9"/>
<evidence type="ECO:0000313" key="5">
    <source>
        <dbReference type="EMBL" id="PPQ99546.1"/>
    </source>
</evidence>
<dbReference type="OrthoDB" id="2019504at2759"/>
<comment type="subcellular location">
    <subcellularLocation>
        <location evidence="1">Nucleus</location>
    </subcellularLocation>
</comment>
<keyword evidence="4" id="KW-0539">Nucleus</keyword>
<dbReference type="GO" id="GO:0030688">
    <property type="term" value="C:preribosome, small subunit precursor"/>
    <property type="evidence" value="ECO:0007669"/>
    <property type="project" value="InterPro"/>
</dbReference>
<sequence length="304" mass="34288">MDSTLPLGKYLASTEKKTRDKAIKSLAGFFSEGQDVLSKSDMDKLWKGIFYCFWMSDKPLVQQALATELAELVLTISSTPSSLAFLRGFWETIVREWNGIDRLRIDKYYMLIRRFVNATFRLLMRTGWNKHDCETSNNILMEGPLNADDIRVPTSLAYHISDVFVEELDKALSTDASCSPAPLAVLLHPFLNYMARAPTSVAYKRVLGSVLEPLFSALDPNVESDGETRKSKRHKLDDGASYSQLVANSTLDSTTSSKMAGPALKRLLLKRVFDIAGQPETRDSSRRKMYALWKENYDEDVDSS</sequence>
<dbReference type="Proteomes" id="UP000284842">
    <property type="component" value="Unassembled WGS sequence"/>
</dbReference>
<proteinExistence type="inferred from homology"/>
<dbReference type="AlphaFoldDB" id="A0A409Y8Y9"/>
<dbReference type="EMBL" id="NHTK01001354">
    <property type="protein sequence ID" value="PPQ99546.1"/>
    <property type="molecule type" value="Genomic_DNA"/>
</dbReference>
<protein>
    <recommendedName>
        <fullName evidence="7">Nop52-domain-containing protein</fullName>
    </recommendedName>
</protein>
<evidence type="ECO:0000256" key="4">
    <source>
        <dbReference type="ARBA" id="ARBA00023242"/>
    </source>
</evidence>
<comment type="similarity">
    <text evidence="2">Belongs to the RRP1 family.</text>
</comment>
<keyword evidence="3" id="KW-0698">rRNA processing</keyword>
<reference evidence="5 6" key="1">
    <citation type="journal article" date="2018" name="Evol. Lett.">
        <title>Horizontal gene cluster transfer increased hallucinogenic mushroom diversity.</title>
        <authorList>
            <person name="Reynolds H.T."/>
            <person name="Vijayakumar V."/>
            <person name="Gluck-Thaler E."/>
            <person name="Korotkin H.B."/>
            <person name="Matheny P.B."/>
            <person name="Slot J.C."/>
        </authorList>
    </citation>
    <scope>NUCLEOTIDE SEQUENCE [LARGE SCALE GENOMIC DNA]</scope>
    <source>
        <strain evidence="5 6">2629</strain>
    </source>
</reference>
<dbReference type="GO" id="GO:0005634">
    <property type="term" value="C:nucleus"/>
    <property type="evidence" value="ECO:0007669"/>
    <property type="project" value="UniProtKB-SubCell"/>
</dbReference>
<dbReference type="InterPro" id="IPR010301">
    <property type="entry name" value="RRP1"/>
</dbReference>
<comment type="caution">
    <text evidence="5">The sequence shown here is derived from an EMBL/GenBank/DDBJ whole genome shotgun (WGS) entry which is preliminary data.</text>
</comment>
<accession>A0A409Y8Y9</accession>
<dbReference type="PANTHER" id="PTHR13026">
    <property type="entry name" value="NNP-1 PROTEIN NOVEL NUCLEAR PROTEIN 1 NOP52"/>
    <property type="match status" value="1"/>
</dbReference>
<evidence type="ECO:0000313" key="6">
    <source>
        <dbReference type="Proteomes" id="UP000284842"/>
    </source>
</evidence>
<evidence type="ECO:0000256" key="1">
    <source>
        <dbReference type="ARBA" id="ARBA00004123"/>
    </source>
</evidence>
<organism evidence="5 6">
    <name type="scientific">Panaeolus cyanescens</name>
    <dbReference type="NCBI Taxonomy" id="181874"/>
    <lineage>
        <taxon>Eukaryota</taxon>
        <taxon>Fungi</taxon>
        <taxon>Dikarya</taxon>
        <taxon>Basidiomycota</taxon>
        <taxon>Agaricomycotina</taxon>
        <taxon>Agaricomycetes</taxon>
        <taxon>Agaricomycetidae</taxon>
        <taxon>Agaricales</taxon>
        <taxon>Agaricineae</taxon>
        <taxon>Galeropsidaceae</taxon>
        <taxon>Panaeolus</taxon>
    </lineage>
</organism>
<evidence type="ECO:0000256" key="3">
    <source>
        <dbReference type="ARBA" id="ARBA00022552"/>
    </source>
</evidence>
<dbReference type="PANTHER" id="PTHR13026:SF0">
    <property type="entry name" value="RIBOSOMAL RNA PROCESSING 1B"/>
    <property type="match status" value="1"/>
</dbReference>
<dbReference type="FunCoup" id="A0A409Y8Y9">
    <property type="interactions" value="19"/>
</dbReference>
<dbReference type="STRING" id="181874.A0A409Y8Y9"/>
<evidence type="ECO:0000256" key="2">
    <source>
        <dbReference type="ARBA" id="ARBA00006374"/>
    </source>
</evidence>
<name>A0A409Y8Y9_9AGAR</name>